<keyword evidence="8" id="KW-0694">RNA-binding</keyword>
<dbReference type="InterPro" id="IPR039537">
    <property type="entry name" value="Retrotran_Ty1/copia-like"/>
</dbReference>
<dbReference type="GO" id="GO:0006310">
    <property type="term" value="P:DNA recombination"/>
    <property type="evidence" value="ECO:0007669"/>
    <property type="project" value="UniProtKB-KW"/>
</dbReference>
<dbReference type="Proteomes" id="UP000198372">
    <property type="component" value="Unassembled WGS sequence"/>
</dbReference>
<keyword evidence="12" id="KW-0233">DNA recombination</keyword>
<dbReference type="OrthoDB" id="2540054at2759"/>
<keyword evidence="19" id="KW-1185">Reference proteome</keyword>
<comment type="catalytic activity">
    <reaction evidence="14">
        <text>DNA(n) + a 2'-deoxyribonucleoside 5'-triphosphate = DNA(n+1) + diphosphate</text>
        <dbReference type="Rhea" id="RHEA:22508"/>
        <dbReference type="Rhea" id="RHEA-COMP:17339"/>
        <dbReference type="Rhea" id="RHEA-COMP:17340"/>
        <dbReference type="ChEBI" id="CHEBI:33019"/>
        <dbReference type="ChEBI" id="CHEBI:61560"/>
        <dbReference type="ChEBI" id="CHEBI:173112"/>
        <dbReference type="EC" id="2.7.7.49"/>
    </reaction>
</comment>
<dbReference type="Pfam" id="PF00665">
    <property type="entry name" value="rve"/>
    <property type="match status" value="1"/>
</dbReference>
<evidence type="ECO:0000256" key="12">
    <source>
        <dbReference type="ARBA" id="ARBA00023172"/>
    </source>
</evidence>
<evidence type="ECO:0000256" key="5">
    <source>
        <dbReference type="ARBA" id="ARBA00022759"/>
    </source>
</evidence>
<gene>
    <name evidence="18" type="ORF">BQ2448_4558</name>
</gene>
<dbReference type="InterPro" id="IPR001584">
    <property type="entry name" value="Integrase_cat-core"/>
</dbReference>
<comment type="catalytic activity">
    <reaction evidence="15">
        <text>DNA(n) + a 2'-deoxyribonucleoside 5'-triphosphate = DNA(n+1) + diphosphate</text>
        <dbReference type="Rhea" id="RHEA:22508"/>
        <dbReference type="Rhea" id="RHEA-COMP:17339"/>
        <dbReference type="Rhea" id="RHEA-COMP:17340"/>
        <dbReference type="ChEBI" id="CHEBI:33019"/>
        <dbReference type="ChEBI" id="CHEBI:61560"/>
        <dbReference type="ChEBI" id="CHEBI:173112"/>
        <dbReference type="EC" id="2.7.7.7"/>
    </reaction>
</comment>
<feature type="domain" description="Integrase catalytic" evidence="17">
    <location>
        <begin position="608"/>
        <end position="775"/>
    </location>
</feature>
<evidence type="ECO:0000256" key="15">
    <source>
        <dbReference type="ARBA" id="ARBA00049244"/>
    </source>
</evidence>
<dbReference type="PROSITE" id="PS50994">
    <property type="entry name" value="INTEGRASE"/>
    <property type="match status" value="1"/>
</dbReference>
<evidence type="ECO:0000256" key="10">
    <source>
        <dbReference type="ARBA" id="ARBA00022918"/>
    </source>
</evidence>
<dbReference type="PANTHER" id="PTHR42648:SF11">
    <property type="entry name" value="TRANSPOSON TY4-P GAG-POL POLYPROTEIN"/>
    <property type="match status" value="1"/>
</dbReference>
<organism evidence="18 19">
    <name type="scientific">Microbotryum intermedium</name>
    <dbReference type="NCBI Taxonomy" id="269621"/>
    <lineage>
        <taxon>Eukaryota</taxon>
        <taxon>Fungi</taxon>
        <taxon>Dikarya</taxon>
        <taxon>Basidiomycota</taxon>
        <taxon>Pucciniomycotina</taxon>
        <taxon>Microbotryomycetes</taxon>
        <taxon>Microbotryales</taxon>
        <taxon>Microbotryaceae</taxon>
        <taxon>Microbotryum</taxon>
    </lineage>
</organism>
<dbReference type="Pfam" id="PF07727">
    <property type="entry name" value="RVT_2"/>
    <property type="match status" value="1"/>
</dbReference>
<evidence type="ECO:0000256" key="2">
    <source>
        <dbReference type="ARBA" id="ARBA00022695"/>
    </source>
</evidence>
<dbReference type="InterPro" id="IPR036397">
    <property type="entry name" value="RNaseH_sf"/>
</dbReference>
<evidence type="ECO:0000313" key="19">
    <source>
        <dbReference type="Proteomes" id="UP000198372"/>
    </source>
</evidence>
<reference evidence="19" key="1">
    <citation type="submission" date="2016-09" db="EMBL/GenBank/DDBJ databases">
        <authorList>
            <person name="Jeantristanb JTB J.-T."/>
            <person name="Ricardo R."/>
        </authorList>
    </citation>
    <scope>NUCLEOTIDE SEQUENCE [LARGE SCALE GENOMIC DNA]</scope>
</reference>
<name>A0A238FJ02_9BASI</name>
<keyword evidence="7" id="KW-0460">Magnesium</keyword>
<keyword evidence="11" id="KW-0239">DNA-directed DNA polymerase</keyword>
<keyword evidence="2" id="KW-0548">Nucleotidyltransferase</keyword>
<feature type="compositionally biased region" description="Polar residues" evidence="16">
    <location>
        <begin position="1"/>
        <end position="14"/>
    </location>
</feature>
<proteinExistence type="predicted"/>
<dbReference type="PANTHER" id="PTHR42648">
    <property type="entry name" value="TRANSPOSASE, PUTATIVE-RELATED"/>
    <property type="match status" value="1"/>
</dbReference>
<evidence type="ECO:0000256" key="1">
    <source>
        <dbReference type="ARBA" id="ARBA00022578"/>
    </source>
</evidence>
<dbReference type="GO" id="GO:0003964">
    <property type="term" value="F:RNA-directed DNA polymerase activity"/>
    <property type="evidence" value="ECO:0007669"/>
    <property type="project" value="UniProtKB-KW"/>
</dbReference>
<evidence type="ECO:0000256" key="13">
    <source>
        <dbReference type="ARBA" id="ARBA00023268"/>
    </source>
</evidence>
<keyword evidence="1" id="KW-0815">Transposition</keyword>
<keyword evidence="9" id="KW-0229">DNA integration</keyword>
<protein>
    <submittedName>
        <fullName evidence="18">BQ2448_4558 protein</fullName>
    </submittedName>
</protein>
<keyword evidence="13" id="KW-0511">Multifunctional enzyme</keyword>
<dbReference type="GO" id="GO:0003723">
    <property type="term" value="F:RNA binding"/>
    <property type="evidence" value="ECO:0007669"/>
    <property type="project" value="UniProtKB-KW"/>
</dbReference>
<feature type="region of interest" description="Disordered" evidence="16">
    <location>
        <begin position="1"/>
        <end position="24"/>
    </location>
</feature>
<evidence type="ECO:0000256" key="11">
    <source>
        <dbReference type="ARBA" id="ARBA00022932"/>
    </source>
</evidence>
<keyword evidence="6" id="KW-0378">Hydrolase</keyword>
<dbReference type="EMBL" id="FMSP01000008">
    <property type="protein sequence ID" value="SCV71864.1"/>
    <property type="molecule type" value="Genomic_DNA"/>
</dbReference>
<dbReference type="InterPro" id="IPR013103">
    <property type="entry name" value="RVT_2"/>
</dbReference>
<dbReference type="InterPro" id="IPR043502">
    <property type="entry name" value="DNA/RNA_pol_sf"/>
</dbReference>
<evidence type="ECO:0000256" key="14">
    <source>
        <dbReference type="ARBA" id="ARBA00048173"/>
    </source>
</evidence>
<dbReference type="InterPro" id="IPR012337">
    <property type="entry name" value="RNaseH-like_sf"/>
</dbReference>
<dbReference type="STRING" id="269621.A0A238FJ02"/>
<evidence type="ECO:0000256" key="7">
    <source>
        <dbReference type="ARBA" id="ARBA00022842"/>
    </source>
</evidence>
<dbReference type="GO" id="GO:0004519">
    <property type="term" value="F:endonuclease activity"/>
    <property type="evidence" value="ECO:0007669"/>
    <property type="project" value="UniProtKB-KW"/>
</dbReference>
<keyword evidence="11" id="KW-0808">Transferase</keyword>
<dbReference type="CDD" id="cd09272">
    <property type="entry name" value="RNase_HI_RT_Ty1"/>
    <property type="match status" value="1"/>
</dbReference>
<evidence type="ECO:0000313" key="18">
    <source>
        <dbReference type="EMBL" id="SCV71864.1"/>
    </source>
</evidence>
<evidence type="ECO:0000256" key="9">
    <source>
        <dbReference type="ARBA" id="ARBA00022908"/>
    </source>
</evidence>
<evidence type="ECO:0000256" key="3">
    <source>
        <dbReference type="ARBA" id="ARBA00022722"/>
    </source>
</evidence>
<evidence type="ECO:0000259" key="17">
    <source>
        <dbReference type="PROSITE" id="PS50994"/>
    </source>
</evidence>
<dbReference type="SUPFAM" id="SSF56672">
    <property type="entry name" value="DNA/RNA polymerases"/>
    <property type="match status" value="1"/>
</dbReference>
<dbReference type="GO" id="GO:0016787">
    <property type="term" value="F:hydrolase activity"/>
    <property type="evidence" value="ECO:0007669"/>
    <property type="project" value="UniProtKB-KW"/>
</dbReference>
<feature type="region of interest" description="Disordered" evidence="16">
    <location>
        <begin position="873"/>
        <end position="892"/>
    </location>
</feature>
<dbReference type="GO" id="GO:0032196">
    <property type="term" value="P:transposition"/>
    <property type="evidence" value="ECO:0007669"/>
    <property type="project" value="UniProtKB-KW"/>
</dbReference>
<evidence type="ECO:0000256" key="16">
    <source>
        <dbReference type="SAM" id="MobiDB-lite"/>
    </source>
</evidence>
<dbReference type="Gene3D" id="3.30.420.10">
    <property type="entry name" value="Ribonuclease H-like superfamily/Ribonuclease H"/>
    <property type="match status" value="1"/>
</dbReference>
<keyword evidence="5" id="KW-0255">Endonuclease</keyword>
<dbReference type="GO" id="GO:0005634">
    <property type="term" value="C:nucleus"/>
    <property type="evidence" value="ECO:0007669"/>
    <property type="project" value="UniProtKB-ARBA"/>
</dbReference>
<accession>A0A238FJ02</accession>
<keyword evidence="3" id="KW-0540">Nuclease</keyword>
<dbReference type="SUPFAM" id="SSF53098">
    <property type="entry name" value="Ribonuclease H-like"/>
    <property type="match status" value="1"/>
</dbReference>
<evidence type="ECO:0000256" key="4">
    <source>
        <dbReference type="ARBA" id="ARBA00022723"/>
    </source>
</evidence>
<keyword evidence="10" id="KW-0695">RNA-directed DNA polymerase</keyword>
<sequence length="1540" mass="171462">MVASVGNETTSPVNISEAKHEENNSGVDLARMATEGQYMTTMELKTLKDLGHLLHENSSEWFRVAKRIFDSNGASIHIEVDIPKPEKGEKESQEEFYKRVTSWYKTNAQGLQLIEANVSPDTWVSVGGDTNPTFREVWDALKKKFDAPAPGFTLEILYSDFCTFTYKDGEDLNLYLDALLKKRRELEHMKKANFRSELGDAKWNAFLQGVPPEAKDATSAIDKFVWKAILARIPRDIAERVRHLQDNEAIVNSAREIWKERQDREKMNASAVKPEQPQAFSVTPGCVPGLRSASGAIVHSQEKAPAKGASDYNNHEKWTTLGGRIVNNKFVCGSNQCWNCWGAGHLKHTCPHAETDRDSLRDRALRALGITIGARNQAALFVEYIGPTAPGSVVGHGHFVTTYGFAANPEDERVEESELIYDTGATCSISPHRHHFASLVAVTARVHHFASYVPALSNAYVKDAGGTLHLVAGSGTISPEFVLDDGSIKSFDIDGVFHVPTMVATLISGTALYDRGLHSHCDSKVFRLTFGRQTVAICDVGTRMVLRARRISPNVAASAMALTSPPSSADLFTWHERGGHAGAAALKKMEKEDWRGACEFCREVSTTRETVPLRKLFTDVWGPVKHPSLAGHTYLLSIIDDASRFHWLFALKHKSDVTQHIIDFIERVERERDLPVVKIQSDGGGEYINGALKAHLTAKGIEHVVTVPYEHHQQGVVERYWRTLFEGVRSCLAHSGLPPSYWCDAAQAFAFVSNRRSTRANEGGKSPYELYYGRIPDVHRLRVWGCNATVNLPSHARLSKVTPPGVLCTFVGYSPLGWLFVRHDNGRMIQSSDARFYEQSFKRSTAAPTPAVSINIFDDVDQEDDEPLVAAPIPEDAPEQEPEDQPQPGYEAVVPTGERTAELADRWGATPGSRRRPIVADGNFVELCDLLDDDGHRLPFVGYVDLSRCDSGWTPLADAAVDLDTKHVVGDCYEVWTGNPDEPTFREAMNGPDKEQWCVAFARELSNHEGMGTWDKEESQPPPGRRAIPTKVVLLKNRNDRGEVLTFKARIVARGDLQRPGDYGTTFAPTARIASVRILNVLAHVHRWRRRQFDVNNAYLNADVSEQVWIQLPDKTVHRLRRSIHGLKQAGHDWNQTLHDELTKNHGFGRVEEDRGMYRRVRDVGGKSLTLLLAIYVDDGIITGDDDIEEFLLAFGARFKLQEGEVDMFLGIKITVDETHGELRMDQRHLAKSIIAARGFTDYKPTSTPWLDGYSPSGHEIDTSFPYRSVVGELLWLAGCTRPDLSFTVAHLARFMSDPQAEHIARAKHVLRYLKGTVSLGLVYHRDLGAEISPYSDADHAGDKSSRVSVSDHVVQMAGCAITRSARRQTGVAHSSVEAEYVALSSTCREVMWLRSLLFALGFPCVGPTIIRADSTGAIALSKHPTSHTTTKHISVAYHLSRRLRDDGHVDIRWVETNLMVADIMTKGLGKAKHEHFVERLGLTAVARQGRCWKGLVQQKTISSVSKGTVNWVDMVFSNENEARDSWVQHALESVQLGIV</sequence>
<dbReference type="GO" id="GO:0003887">
    <property type="term" value="F:DNA-directed DNA polymerase activity"/>
    <property type="evidence" value="ECO:0007669"/>
    <property type="project" value="UniProtKB-KW"/>
</dbReference>
<keyword evidence="4" id="KW-0479">Metal-binding</keyword>
<dbReference type="GO" id="GO:0015074">
    <property type="term" value="P:DNA integration"/>
    <property type="evidence" value="ECO:0007669"/>
    <property type="project" value="UniProtKB-KW"/>
</dbReference>
<dbReference type="GO" id="GO:0046872">
    <property type="term" value="F:metal ion binding"/>
    <property type="evidence" value="ECO:0007669"/>
    <property type="project" value="UniProtKB-KW"/>
</dbReference>
<evidence type="ECO:0000256" key="8">
    <source>
        <dbReference type="ARBA" id="ARBA00022884"/>
    </source>
</evidence>
<evidence type="ECO:0000256" key="6">
    <source>
        <dbReference type="ARBA" id="ARBA00022801"/>
    </source>
</evidence>